<keyword evidence="1" id="KW-0812">Transmembrane</keyword>
<feature type="transmembrane region" description="Helical" evidence="1">
    <location>
        <begin position="54"/>
        <end position="73"/>
    </location>
</feature>
<keyword evidence="1" id="KW-0472">Membrane</keyword>
<proteinExistence type="predicted"/>
<dbReference type="Proteomes" id="UP001275436">
    <property type="component" value="Unassembled WGS sequence"/>
</dbReference>
<reference evidence="2 3" key="1">
    <citation type="submission" date="2023-02" db="EMBL/GenBank/DDBJ databases">
        <title>Oceanobacillus kimchii IFOP_LL358 isolated form Alexandrium catenella lab strain.</title>
        <authorList>
            <person name="Gajardo G."/>
            <person name="Ueki S."/>
            <person name="Maruyama F."/>
        </authorList>
    </citation>
    <scope>NUCLEOTIDE SEQUENCE [LARGE SCALE GENOMIC DNA]</scope>
    <source>
        <strain evidence="2 3">IFOP_LL358</strain>
    </source>
</reference>
<comment type="caution">
    <text evidence="2">The sequence shown here is derived from an EMBL/GenBank/DDBJ whole genome shotgun (WGS) entry which is preliminary data.</text>
</comment>
<gene>
    <name evidence="2" type="ORF">MACH08_03580</name>
</gene>
<keyword evidence="1" id="KW-1133">Transmembrane helix</keyword>
<evidence type="ECO:0000313" key="3">
    <source>
        <dbReference type="Proteomes" id="UP001275436"/>
    </source>
</evidence>
<protein>
    <submittedName>
        <fullName evidence="2">Uncharacterized protein</fullName>
    </submittedName>
</protein>
<keyword evidence="3" id="KW-1185">Reference proteome</keyword>
<name>A0ABQ5TG53_9BACI</name>
<sequence>MNRYLIIALMILLLPVSQLTVGSHSHVSLEKANIVEHQNILDLSYSQSGYNDKVIFLSIFSAIIIINLIQRLSSNFQVLSITRRIQFTPIFYQSSYLGESPLTNIK</sequence>
<evidence type="ECO:0000313" key="2">
    <source>
        <dbReference type="EMBL" id="GLO64574.1"/>
    </source>
</evidence>
<dbReference type="EMBL" id="BSKO01000001">
    <property type="protein sequence ID" value="GLO64574.1"/>
    <property type="molecule type" value="Genomic_DNA"/>
</dbReference>
<accession>A0ABQ5TG53</accession>
<organism evidence="2 3">
    <name type="scientific">Oceanobacillus kimchii</name>
    <dbReference type="NCBI Taxonomy" id="746691"/>
    <lineage>
        <taxon>Bacteria</taxon>
        <taxon>Bacillati</taxon>
        <taxon>Bacillota</taxon>
        <taxon>Bacilli</taxon>
        <taxon>Bacillales</taxon>
        <taxon>Bacillaceae</taxon>
        <taxon>Oceanobacillus</taxon>
    </lineage>
</organism>
<dbReference type="RefSeq" id="WP_317957620.1">
    <property type="nucleotide sequence ID" value="NZ_BSKO01000001.1"/>
</dbReference>
<evidence type="ECO:0000256" key="1">
    <source>
        <dbReference type="SAM" id="Phobius"/>
    </source>
</evidence>